<gene>
    <name evidence="2" type="ORF">M8542_14460</name>
</gene>
<accession>A0A9X2NB56</accession>
<feature type="region of interest" description="Disordered" evidence="1">
    <location>
        <begin position="75"/>
        <end position="96"/>
    </location>
</feature>
<dbReference type="RefSeq" id="WP_257920661.1">
    <property type="nucleotide sequence ID" value="NZ_JAMXQV010000007.1"/>
</dbReference>
<evidence type="ECO:0000313" key="2">
    <source>
        <dbReference type="EMBL" id="MCR6484023.1"/>
    </source>
</evidence>
<evidence type="ECO:0000256" key="1">
    <source>
        <dbReference type="SAM" id="MobiDB-lite"/>
    </source>
</evidence>
<keyword evidence="3" id="KW-1185">Reference proteome</keyword>
<proteinExistence type="predicted"/>
<name>A0A9X2NB56_9PSEU</name>
<dbReference type="EMBL" id="JAMXQV010000007">
    <property type="protein sequence ID" value="MCR6484023.1"/>
    <property type="molecule type" value="Genomic_DNA"/>
</dbReference>
<dbReference type="Proteomes" id="UP001144096">
    <property type="component" value="Unassembled WGS sequence"/>
</dbReference>
<protein>
    <submittedName>
        <fullName evidence="2">Uncharacterized protein</fullName>
    </submittedName>
</protein>
<comment type="caution">
    <text evidence="2">The sequence shown here is derived from an EMBL/GenBank/DDBJ whole genome shotgun (WGS) entry which is preliminary data.</text>
</comment>
<organism evidence="2 3">
    <name type="scientific">Amycolatopsis iheyensis</name>
    <dbReference type="NCBI Taxonomy" id="2945988"/>
    <lineage>
        <taxon>Bacteria</taxon>
        <taxon>Bacillati</taxon>
        <taxon>Actinomycetota</taxon>
        <taxon>Actinomycetes</taxon>
        <taxon>Pseudonocardiales</taxon>
        <taxon>Pseudonocardiaceae</taxon>
        <taxon>Amycolatopsis</taxon>
    </lineage>
</organism>
<reference evidence="2" key="1">
    <citation type="submission" date="2022-06" db="EMBL/GenBank/DDBJ databases">
        <title>Amycolatopsis iheyaensis sp. nov., a new species of the genus Amycolatopsis isolated from soil in Iheya island, Japan.</title>
        <authorList>
            <person name="Ngamcharungchit C."/>
            <person name="Kanto H."/>
            <person name="Take A."/>
            <person name="Intra B."/>
            <person name="Matsumoto A."/>
            <person name="Panbangred W."/>
            <person name="Inahashi Y."/>
        </authorList>
    </citation>
    <scope>NUCLEOTIDE SEQUENCE</scope>
    <source>
        <strain evidence="2">OK19-0408</strain>
    </source>
</reference>
<dbReference type="AlphaFoldDB" id="A0A9X2NB56"/>
<evidence type="ECO:0000313" key="3">
    <source>
        <dbReference type="Proteomes" id="UP001144096"/>
    </source>
</evidence>
<sequence>MTVRIYLDLDKLHLVVRGLRHRARLARVPKAGDQVTMLCGLVDVVEYTIEAEKPVKTCWTCDLHYRRGLGFTIPPTHPGFKASEPSSRKRRYTSES</sequence>